<dbReference type="InterPro" id="IPR052158">
    <property type="entry name" value="INH-QAR"/>
</dbReference>
<dbReference type="InterPro" id="IPR029062">
    <property type="entry name" value="Class_I_gatase-like"/>
</dbReference>
<dbReference type="Proteomes" id="UP001281410">
    <property type="component" value="Unassembled WGS sequence"/>
</dbReference>
<dbReference type="AlphaFoldDB" id="A0AAD9ZJU7"/>
<name>A0AAD9ZJU7_9ROSI</name>
<dbReference type="SUPFAM" id="SSF52317">
    <property type="entry name" value="Class I glutamine amidotransferase-like"/>
    <property type="match status" value="1"/>
</dbReference>
<feature type="domain" description="DJ-1/PfpI" evidence="1">
    <location>
        <begin position="64"/>
        <end position="212"/>
    </location>
</feature>
<dbReference type="InterPro" id="IPR002818">
    <property type="entry name" value="DJ-1/PfpI"/>
</dbReference>
<dbReference type="Gene3D" id="3.40.50.880">
    <property type="match status" value="1"/>
</dbReference>
<gene>
    <name evidence="2" type="ORF">Dsin_032748</name>
</gene>
<protein>
    <recommendedName>
        <fullName evidence="1">DJ-1/PfpI domain-containing protein</fullName>
    </recommendedName>
</protein>
<accession>A0AAD9ZJU7</accession>
<comment type="caution">
    <text evidence="2">The sequence shown here is derived from an EMBL/GenBank/DDBJ whole genome shotgun (WGS) entry which is preliminary data.</text>
</comment>
<reference evidence="2" key="1">
    <citation type="journal article" date="2023" name="Plant J.">
        <title>Genome sequences and population genomics provide insights into the demographic history, inbreeding, and mutation load of two 'living fossil' tree species of Dipteronia.</title>
        <authorList>
            <person name="Feng Y."/>
            <person name="Comes H.P."/>
            <person name="Chen J."/>
            <person name="Zhu S."/>
            <person name="Lu R."/>
            <person name="Zhang X."/>
            <person name="Li P."/>
            <person name="Qiu J."/>
            <person name="Olsen K.M."/>
            <person name="Qiu Y."/>
        </authorList>
    </citation>
    <scope>NUCLEOTIDE SEQUENCE</scope>
    <source>
        <strain evidence="2">NBL</strain>
    </source>
</reference>
<dbReference type="Pfam" id="PF01965">
    <property type="entry name" value="DJ-1_PfpI"/>
    <property type="match status" value="1"/>
</dbReference>
<evidence type="ECO:0000313" key="3">
    <source>
        <dbReference type="Proteomes" id="UP001281410"/>
    </source>
</evidence>
<evidence type="ECO:0000259" key="1">
    <source>
        <dbReference type="Pfam" id="PF01965"/>
    </source>
</evidence>
<dbReference type="PANTHER" id="PTHR43130">
    <property type="entry name" value="ARAC-FAMILY TRANSCRIPTIONAL REGULATOR"/>
    <property type="match status" value="1"/>
</dbReference>
<dbReference type="EMBL" id="JANJYJ010000115">
    <property type="protein sequence ID" value="KAK3180245.1"/>
    <property type="molecule type" value="Genomic_DNA"/>
</dbReference>
<keyword evidence="3" id="KW-1185">Reference proteome</keyword>
<evidence type="ECO:0000313" key="2">
    <source>
        <dbReference type="EMBL" id="KAK3180245.1"/>
    </source>
</evidence>
<proteinExistence type="predicted"/>
<dbReference type="PANTHER" id="PTHR43130:SF3">
    <property type="entry name" value="HTH-TYPE TRANSCRIPTIONAL REGULATOR RV1931C"/>
    <property type="match status" value="1"/>
</dbReference>
<organism evidence="2 3">
    <name type="scientific">Dipteronia sinensis</name>
    <dbReference type="NCBI Taxonomy" id="43782"/>
    <lineage>
        <taxon>Eukaryota</taxon>
        <taxon>Viridiplantae</taxon>
        <taxon>Streptophyta</taxon>
        <taxon>Embryophyta</taxon>
        <taxon>Tracheophyta</taxon>
        <taxon>Spermatophyta</taxon>
        <taxon>Magnoliopsida</taxon>
        <taxon>eudicotyledons</taxon>
        <taxon>Gunneridae</taxon>
        <taxon>Pentapetalae</taxon>
        <taxon>rosids</taxon>
        <taxon>malvids</taxon>
        <taxon>Sapindales</taxon>
        <taxon>Sapindaceae</taxon>
        <taxon>Hippocastanoideae</taxon>
        <taxon>Acereae</taxon>
        <taxon>Dipteronia</taxon>
    </lineage>
</organism>
<sequence length="307" mass="33537">MDRSTLPIALRRIFLSAEQNWTIIRLINRCCTRSELQTTISHSCKTCSFTLPMSHPKPKMAKSMKILFLLYDGMNTLDVNGPLDVLCNYALRSQESATNPAPFVVKTACKSDDKIVKAYEYITMKADYTFSDAIKEIGKGEVDILMVPGGISTPIDNMIDNNDPILDVISTFIDAPKDKWLVSICTGALLCGAAGGFKGVNATTHFKALGGLANVTKHAPPLSITRQRWVDGGYLPGQDFKTRVISSGGISCGLDASLYVVQQVLGSGKAWAVADMMDLNWNVQWTKPTNPLLPPPSTYAPTKGWLN</sequence>